<dbReference type="Proteomes" id="UP001371456">
    <property type="component" value="Unassembled WGS sequence"/>
</dbReference>
<dbReference type="SUPFAM" id="SSF53098">
    <property type="entry name" value="Ribonuclease H-like"/>
    <property type="match status" value="1"/>
</dbReference>
<dbReference type="PANTHER" id="PTHR47723">
    <property type="entry name" value="OS05G0353850 PROTEIN"/>
    <property type="match status" value="1"/>
</dbReference>
<dbReference type="InterPro" id="IPR053151">
    <property type="entry name" value="RNase_H-like"/>
</dbReference>
<dbReference type="EMBL" id="JBANQN010000011">
    <property type="protein sequence ID" value="KAK6776334.1"/>
    <property type="molecule type" value="Genomic_DNA"/>
</dbReference>
<keyword evidence="3" id="KW-1185">Reference proteome</keyword>
<dbReference type="PANTHER" id="PTHR47723:SF7">
    <property type="entry name" value="RNASE H FAMILY PROTEIN"/>
    <property type="match status" value="1"/>
</dbReference>
<gene>
    <name evidence="2" type="ORF">RDI58_027335</name>
</gene>
<dbReference type="CDD" id="cd06222">
    <property type="entry name" value="RNase_H_like"/>
    <property type="match status" value="1"/>
</dbReference>
<accession>A0AAN8Y208</accession>
<dbReference type="GO" id="GO:0004523">
    <property type="term" value="F:RNA-DNA hybrid ribonuclease activity"/>
    <property type="evidence" value="ECO:0007669"/>
    <property type="project" value="InterPro"/>
</dbReference>
<sequence length="67" mass="7502">MELSSKRHNKNTLKINTDGSYVHETRRTGIGGIIRNSYGDLIMTFSFPAECENSNMAKAMAFEFGVI</sequence>
<dbReference type="InterPro" id="IPR012337">
    <property type="entry name" value="RNaseH-like_sf"/>
</dbReference>
<dbReference type="GO" id="GO:0003676">
    <property type="term" value="F:nucleic acid binding"/>
    <property type="evidence" value="ECO:0007669"/>
    <property type="project" value="InterPro"/>
</dbReference>
<evidence type="ECO:0000259" key="1">
    <source>
        <dbReference type="Pfam" id="PF13456"/>
    </source>
</evidence>
<protein>
    <recommendedName>
        <fullName evidence="1">RNase H type-1 domain-containing protein</fullName>
    </recommendedName>
</protein>
<evidence type="ECO:0000313" key="3">
    <source>
        <dbReference type="Proteomes" id="UP001371456"/>
    </source>
</evidence>
<organism evidence="2 3">
    <name type="scientific">Solanum bulbocastanum</name>
    <name type="common">Wild potato</name>
    <dbReference type="NCBI Taxonomy" id="147425"/>
    <lineage>
        <taxon>Eukaryota</taxon>
        <taxon>Viridiplantae</taxon>
        <taxon>Streptophyta</taxon>
        <taxon>Embryophyta</taxon>
        <taxon>Tracheophyta</taxon>
        <taxon>Spermatophyta</taxon>
        <taxon>Magnoliopsida</taxon>
        <taxon>eudicotyledons</taxon>
        <taxon>Gunneridae</taxon>
        <taxon>Pentapetalae</taxon>
        <taxon>asterids</taxon>
        <taxon>lamiids</taxon>
        <taxon>Solanales</taxon>
        <taxon>Solanaceae</taxon>
        <taxon>Solanoideae</taxon>
        <taxon>Solaneae</taxon>
        <taxon>Solanum</taxon>
    </lineage>
</organism>
<dbReference type="Pfam" id="PF13456">
    <property type="entry name" value="RVT_3"/>
    <property type="match status" value="1"/>
</dbReference>
<dbReference type="InterPro" id="IPR002156">
    <property type="entry name" value="RNaseH_domain"/>
</dbReference>
<proteinExistence type="predicted"/>
<dbReference type="AlphaFoldDB" id="A0AAN8Y208"/>
<dbReference type="InterPro" id="IPR044730">
    <property type="entry name" value="RNase_H-like_dom_plant"/>
</dbReference>
<name>A0AAN8Y208_SOLBU</name>
<comment type="caution">
    <text evidence="2">The sequence shown here is derived from an EMBL/GenBank/DDBJ whole genome shotgun (WGS) entry which is preliminary data.</text>
</comment>
<reference evidence="2 3" key="1">
    <citation type="submission" date="2024-02" db="EMBL/GenBank/DDBJ databases">
        <title>de novo genome assembly of Solanum bulbocastanum strain 11H21.</title>
        <authorList>
            <person name="Hosaka A.J."/>
        </authorList>
    </citation>
    <scope>NUCLEOTIDE SEQUENCE [LARGE SCALE GENOMIC DNA]</scope>
    <source>
        <tissue evidence="2">Young leaves</tissue>
    </source>
</reference>
<evidence type="ECO:0000313" key="2">
    <source>
        <dbReference type="EMBL" id="KAK6776334.1"/>
    </source>
</evidence>
<feature type="domain" description="RNase H type-1" evidence="1">
    <location>
        <begin position="16"/>
        <end position="65"/>
    </location>
</feature>